<keyword evidence="2" id="KW-0378">Hydrolase</keyword>
<dbReference type="OrthoDB" id="9775096at2"/>
<dbReference type="RefSeq" id="WP_131015352.1">
    <property type="nucleotide sequence ID" value="NZ_SIRE01000015.1"/>
</dbReference>
<dbReference type="EMBL" id="SIRE01000015">
    <property type="protein sequence ID" value="TBL76006.1"/>
    <property type="molecule type" value="Genomic_DNA"/>
</dbReference>
<dbReference type="InterPro" id="IPR000871">
    <property type="entry name" value="Beta-lactam_class-A"/>
</dbReference>
<dbReference type="GO" id="GO:0046677">
    <property type="term" value="P:response to antibiotic"/>
    <property type="evidence" value="ECO:0007669"/>
    <property type="project" value="InterPro"/>
</dbReference>
<dbReference type="GO" id="GO:0030655">
    <property type="term" value="P:beta-lactam antibiotic catabolic process"/>
    <property type="evidence" value="ECO:0007669"/>
    <property type="project" value="InterPro"/>
</dbReference>
<dbReference type="Gene3D" id="3.40.710.10">
    <property type="entry name" value="DD-peptidase/beta-lactamase superfamily"/>
    <property type="match status" value="1"/>
</dbReference>
<comment type="caution">
    <text evidence="2">The sequence shown here is derived from an EMBL/GenBank/DDBJ whole genome shotgun (WGS) entry which is preliminary data.</text>
</comment>
<dbReference type="SUPFAM" id="SSF56601">
    <property type="entry name" value="beta-lactamase/transpeptidase-like"/>
    <property type="match status" value="1"/>
</dbReference>
<protein>
    <submittedName>
        <fullName evidence="2">Serine hydrolase</fullName>
    </submittedName>
</protein>
<reference evidence="2 3" key="1">
    <citation type="submission" date="2019-02" db="EMBL/GenBank/DDBJ databases">
        <title>Paenibacillus sp. nov., isolated from surface-sterilized tissue of Thalictrum simplex L.</title>
        <authorList>
            <person name="Tuo L."/>
        </authorList>
    </citation>
    <scope>NUCLEOTIDE SEQUENCE [LARGE SCALE GENOMIC DNA]</scope>
    <source>
        <strain evidence="2 3">N2SHLJ1</strain>
    </source>
</reference>
<organism evidence="2 3">
    <name type="scientific">Paenibacillus thalictri</name>
    <dbReference type="NCBI Taxonomy" id="2527873"/>
    <lineage>
        <taxon>Bacteria</taxon>
        <taxon>Bacillati</taxon>
        <taxon>Bacillota</taxon>
        <taxon>Bacilli</taxon>
        <taxon>Bacillales</taxon>
        <taxon>Paenibacillaceae</taxon>
        <taxon>Paenibacillus</taxon>
    </lineage>
</organism>
<dbReference type="Pfam" id="PF13354">
    <property type="entry name" value="Beta-lactamase2"/>
    <property type="match status" value="1"/>
</dbReference>
<dbReference type="PANTHER" id="PTHR35333:SF3">
    <property type="entry name" value="BETA-LACTAMASE-TYPE TRANSPEPTIDASE FOLD CONTAINING PROTEIN"/>
    <property type="match status" value="1"/>
</dbReference>
<evidence type="ECO:0000313" key="2">
    <source>
        <dbReference type="EMBL" id="TBL76006.1"/>
    </source>
</evidence>
<dbReference type="AlphaFoldDB" id="A0A4Q9DPW2"/>
<dbReference type="Proteomes" id="UP000293142">
    <property type="component" value="Unassembled WGS sequence"/>
</dbReference>
<dbReference type="InterPro" id="IPR045155">
    <property type="entry name" value="Beta-lactam_cat"/>
</dbReference>
<feature type="domain" description="Beta-lactamase class A catalytic" evidence="1">
    <location>
        <begin position="22"/>
        <end position="243"/>
    </location>
</feature>
<gene>
    <name evidence="2" type="ORF">EYB31_20855</name>
</gene>
<sequence length="272" mass="28955">MLMEQLAQNITNLVRQAGGVWGIAVEDLQSGERFGLNEHGGFMAASLIKLPIMAAVYAAAYEGRLRLDDQVSLRAGDKAGGSGILQHMAPGMVMSIKDLITLMIIQSDNTATNMLIDLIGPEPIRRTMLDLGMQQSVFANKTGLFLTDPPGQNITTAADVSLLLRKLASGSFISRHACADMIAVMKLQQLGNGLAERLPAPSASTVGRIPEWQWAGKTGSLTGIAHEAGVLYVGHRSIIVSVLSESTANPGDVRKMISSIGEQVFLFACGTH</sequence>
<dbReference type="InterPro" id="IPR012338">
    <property type="entry name" value="Beta-lactam/transpept-like"/>
</dbReference>
<proteinExistence type="predicted"/>
<keyword evidence="3" id="KW-1185">Reference proteome</keyword>
<name>A0A4Q9DPW2_9BACL</name>
<dbReference type="PANTHER" id="PTHR35333">
    <property type="entry name" value="BETA-LACTAMASE"/>
    <property type="match status" value="1"/>
</dbReference>
<evidence type="ECO:0000259" key="1">
    <source>
        <dbReference type="Pfam" id="PF13354"/>
    </source>
</evidence>
<evidence type="ECO:0000313" key="3">
    <source>
        <dbReference type="Proteomes" id="UP000293142"/>
    </source>
</evidence>
<dbReference type="GO" id="GO:0008800">
    <property type="term" value="F:beta-lactamase activity"/>
    <property type="evidence" value="ECO:0007669"/>
    <property type="project" value="InterPro"/>
</dbReference>
<accession>A0A4Q9DPW2</accession>